<dbReference type="GO" id="GO:0005525">
    <property type="term" value="F:GTP binding"/>
    <property type="evidence" value="ECO:0007669"/>
    <property type="project" value="InterPro"/>
</dbReference>
<dbReference type="PANTHER" id="PTHR11566">
    <property type="entry name" value="DYNAMIN"/>
    <property type="match status" value="1"/>
</dbReference>
<dbReference type="Pfam" id="PF01031">
    <property type="entry name" value="Dynamin_M"/>
    <property type="match status" value="1"/>
</dbReference>
<evidence type="ECO:0000313" key="2">
    <source>
        <dbReference type="EMBL" id="CAD8655469.1"/>
    </source>
</evidence>
<dbReference type="GO" id="GO:0016020">
    <property type="term" value="C:membrane"/>
    <property type="evidence" value="ECO:0007669"/>
    <property type="project" value="TreeGrafter"/>
</dbReference>
<dbReference type="GO" id="GO:0005874">
    <property type="term" value="C:microtubule"/>
    <property type="evidence" value="ECO:0007669"/>
    <property type="project" value="TreeGrafter"/>
</dbReference>
<evidence type="ECO:0000259" key="1">
    <source>
        <dbReference type="PROSITE" id="PS51388"/>
    </source>
</evidence>
<sequence length="447" mass="51177">MGHNNHAGYVAVKNRSTKDLRDGMTLVEARSSEKMFFASHPAFSTLEAAVWGIETLSQRLIDILVSRIQVAVPEMEKQVQRLLDETSLKLSTLGREVPLGSDACKREYFSMVQQIVMRYATAVDGTYSAQRSERWARLYARVHVKWEDLRKMIHTTWPMSLENLSDCLSLKQEAEEDSGSFLARIIAAELKDLRGRELTEVFNSRAFNYFVSVFVKDWVEISTECLKSCLLITREVLSGLVDDIFKQFPFLLSAVRETVVVKLVQDKYAQAVQNVSALLDLEGDPFTLNHYLWDTVNKTRLARFEEQLNSAIDESKSQVYDGDVRKHVDSFSPEVLRRNLMAWFNKERGIGCANNHQEAEEMIILLHAYWKTATKRFVDNVCNVIDENLCKATKSCLMQTLTELSTDSLDRYFVEDSNVVLLRKSLVAKLDRLGAAKEALQKDFLRE</sequence>
<organism evidence="2">
    <name type="scientific">Pyramimonas obovata</name>
    <dbReference type="NCBI Taxonomy" id="1411642"/>
    <lineage>
        <taxon>Eukaryota</taxon>
        <taxon>Viridiplantae</taxon>
        <taxon>Chlorophyta</taxon>
        <taxon>Pyramimonadophyceae</taxon>
        <taxon>Pyramimonadales</taxon>
        <taxon>Pyramimonadaceae</taxon>
        <taxon>Pyramimonas</taxon>
        <taxon>Pyramimonas incertae sedis</taxon>
    </lineage>
</organism>
<feature type="domain" description="GED" evidence="1">
    <location>
        <begin position="359"/>
        <end position="447"/>
    </location>
</feature>
<dbReference type="Pfam" id="PF02212">
    <property type="entry name" value="GED"/>
    <property type="match status" value="1"/>
</dbReference>
<proteinExistence type="predicted"/>
<dbReference type="PROSITE" id="PS51388">
    <property type="entry name" value="GED"/>
    <property type="match status" value="1"/>
</dbReference>
<dbReference type="InterPro" id="IPR003130">
    <property type="entry name" value="GED"/>
</dbReference>
<dbReference type="GO" id="GO:0003924">
    <property type="term" value="F:GTPase activity"/>
    <property type="evidence" value="ECO:0007669"/>
    <property type="project" value="InterPro"/>
</dbReference>
<gene>
    <name evidence="2" type="ORF">POBO1169_LOCUS3956</name>
</gene>
<dbReference type="PANTHER" id="PTHR11566:SF21">
    <property type="entry name" value="DYNAMIN RELATED PROTEIN 1, ISOFORM A"/>
    <property type="match status" value="1"/>
</dbReference>
<dbReference type="EMBL" id="HBFA01007588">
    <property type="protein sequence ID" value="CAD8655469.1"/>
    <property type="molecule type" value="Transcribed_RNA"/>
</dbReference>
<dbReference type="InterPro" id="IPR027417">
    <property type="entry name" value="P-loop_NTPase"/>
</dbReference>
<dbReference type="GO" id="GO:0008017">
    <property type="term" value="F:microtubule binding"/>
    <property type="evidence" value="ECO:0007669"/>
    <property type="project" value="TreeGrafter"/>
</dbReference>
<dbReference type="GO" id="GO:0048312">
    <property type="term" value="P:intracellular distribution of mitochondria"/>
    <property type="evidence" value="ECO:0007669"/>
    <property type="project" value="TreeGrafter"/>
</dbReference>
<reference evidence="2" key="1">
    <citation type="submission" date="2021-01" db="EMBL/GenBank/DDBJ databases">
        <authorList>
            <person name="Corre E."/>
            <person name="Pelletier E."/>
            <person name="Niang G."/>
            <person name="Scheremetjew M."/>
            <person name="Finn R."/>
            <person name="Kale V."/>
            <person name="Holt S."/>
            <person name="Cochrane G."/>
            <person name="Meng A."/>
            <person name="Brown T."/>
            <person name="Cohen L."/>
        </authorList>
    </citation>
    <scope>NUCLEOTIDE SEQUENCE</scope>
    <source>
        <strain evidence="2">CCMP722</strain>
    </source>
</reference>
<name>A0A7S0MZ32_9CHLO</name>
<dbReference type="AlphaFoldDB" id="A0A7S0MZ32"/>
<accession>A0A7S0MZ32</accession>
<dbReference type="GO" id="GO:0000266">
    <property type="term" value="P:mitochondrial fission"/>
    <property type="evidence" value="ECO:0007669"/>
    <property type="project" value="TreeGrafter"/>
</dbReference>
<dbReference type="Gene3D" id="3.40.50.300">
    <property type="entry name" value="P-loop containing nucleotide triphosphate hydrolases"/>
    <property type="match status" value="1"/>
</dbReference>
<dbReference type="InterPro" id="IPR020850">
    <property type="entry name" value="GED_dom"/>
</dbReference>
<dbReference type="InterPro" id="IPR022812">
    <property type="entry name" value="Dynamin"/>
</dbReference>
<protein>
    <recommendedName>
        <fullName evidence="1">GED domain-containing protein</fullName>
    </recommendedName>
</protein>
<dbReference type="GO" id="GO:0005739">
    <property type="term" value="C:mitochondrion"/>
    <property type="evidence" value="ECO:0007669"/>
    <property type="project" value="TreeGrafter"/>
</dbReference>
<dbReference type="GO" id="GO:0006897">
    <property type="term" value="P:endocytosis"/>
    <property type="evidence" value="ECO:0007669"/>
    <property type="project" value="TreeGrafter"/>
</dbReference>
<dbReference type="GO" id="GO:0016559">
    <property type="term" value="P:peroxisome fission"/>
    <property type="evidence" value="ECO:0007669"/>
    <property type="project" value="TreeGrafter"/>
</dbReference>
<dbReference type="Gene3D" id="1.20.120.1240">
    <property type="entry name" value="Dynamin, middle domain"/>
    <property type="match status" value="1"/>
</dbReference>
<dbReference type="InterPro" id="IPR000375">
    <property type="entry name" value="Dynamin_stalk"/>
</dbReference>